<protein>
    <submittedName>
        <fullName evidence="2">Uncharacterized protein</fullName>
    </submittedName>
</protein>
<dbReference type="EMBL" id="JBDXSU010000002">
    <property type="protein sequence ID" value="MFB5189092.1"/>
    <property type="molecule type" value="Genomic_DNA"/>
</dbReference>
<feature type="region of interest" description="Disordered" evidence="1">
    <location>
        <begin position="249"/>
        <end position="269"/>
    </location>
</feature>
<evidence type="ECO:0000256" key="1">
    <source>
        <dbReference type="SAM" id="MobiDB-lite"/>
    </source>
</evidence>
<feature type="region of interest" description="Disordered" evidence="1">
    <location>
        <begin position="219"/>
        <end position="238"/>
    </location>
</feature>
<proteinExistence type="predicted"/>
<feature type="compositionally biased region" description="Basic residues" evidence="1">
    <location>
        <begin position="249"/>
        <end position="260"/>
    </location>
</feature>
<keyword evidence="3" id="KW-1185">Reference proteome</keyword>
<reference evidence="2 3" key="1">
    <citation type="journal article" date="2024" name="Int. J. Mol. Sci.">
        <title>Exploration of Alicyclobacillus spp. Genome in Search of Antibiotic Resistance.</title>
        <authorList>
            <person name="Bucka-Kolendo J."/>
            <person name="Kiousi D.E."/>
            <person name="Dekowska A."/>
            <person name="Mikolajczuk-Szczyrba A."/>
            <person name="Karadedos D.M."/>
            <person name="Michael P."/>
            <person name="Galanis A."/>
            <person name="Sokolowska B."/>
        </authorList>
    </citation>
    <scope>NUCLEOTIDE SEQUENCE [LARGE SCALE GENOMIC DNA]</scope>
    <source>
        <strain evidence="2 3">KKP 3000</strain>
    </source>
</reference>
<name>A0ABV5ABU0_9BACL</name>
<dbReference type="Proteomes" id="UP001579974">
    <property type="component" value="Unassembled WGS sequence"/>
</dbReference>
<organism evidence="2 3">
    <name type="scientific">Alicyclobacillus fastidiosus</name>
    <dbReference type="NCBI Taxonomy" id="392011"/>
    <lineage>
        <taxon>Bacteria</taxon>
        <taxon>Bacillati</taxon>
        <taxon>Bacillota</taxon>
        <taxon>Bacilli</taxon>
        <taxon>Bacillales</taxon>
        <taxon>Alicyclobacillaceae</taxon>
        <taxon>Alicyclobacillus</taxon>
    </lineage>
</organism>
<evidence type="ECO:0000313" key="2">
    <source>
        <dbReference type="EMBL" id="MFB5189092.1"/>
    </source>
</evidence>
<dbReference type="RefSeq" id="WP_275472760.1">
    <property type="nucleotide sequence ID" value="NZ_CP162940.1"/>
</dbReference>
<gene>
    <name evidence="2" type="ORF">KKP3000_002090</name>
</gene>
<comment type="caution">
    <text evidence="2">The sequence shown here is derived from an EMBL/GenBank/DDBJ whole genome shotgun (WGS) entry which is preliminary data.</text>
</comment>
<evidence type="ECO:0000313" key="3">
    <source>
        <dbReference type="Proteomes" id="UP001579974"/>
    </source>
</evidence>
<sequence length="284" mass="30608">MAFTVPVVAIFTNGALSSATPELRRARFLGDLARANEAWGSGFPGGVRCELSFVSLREFYRSDVTINAGSVTSVDDPRVDSLINDARKALNDATAIYTVYLSGLTFSTGAIGNGGPAFKFFRSPTDYGLYGRASLSDRALDTYAFAHEAGHCLFGRFTSTIDTTSFTINDPSNPGSAHSSNPKNLMYPIVPSSDPIINATQCTIARDSRIVMETVASTSRNNASTARKKKDPVTARKLNKSIAAKLKTMKPTRVRTKRTTSKTSTANKQCCKPAVKGGRILKKK</sequence>
<accession>A0ABV5ABU0</accession>